<gene>
    <name evidence="7" type="ORF">PECUL_23A002163</name>
</gene>
<reference evidence="7" key="1">
    <citation type="submission" date="2022-03" db="EMBL/GenBank/DDBJ databases">
        <authorList>
            <person name="Alioto T."/>
            <person name="Alioto T."/>
            <person name="Gomez Garrido J."/>
        </authorList>
    </citation>
    <scope>NUCLEOTIDE SEQUENCE</scope>
</reference>
<name>A0AAD1RF79_PELCU</name>
<dbReference type="GO" id="GO:0007018">
    <property type="term" value="P:microtubule-based movement"/>
    <property type="evidence" value="ECO:0007669"/>
    <property type="project" value="InterPro"/>
</dbReference>
<evidence type="ECO:0000256" key="3">
    <source>
        <dbReference type="ARBA" id="ARBA00022840"/>
    </source>
</evidence>
<dbReference type="Pfam" id="PF00225">
    <property type="entry name" value="Kinesin"/>
    <property type="match status" value="1"/>
</dbReference>
<sequence>MAYGQTGSGKTYTMMGPHWENETSILNSSNQELGIIPRAAEELFRLIQEKQQESHFVKVSITEVYNNEVFDLLAQDGSGELGVKCDVITTKDGKTEVQFLTHEGVRNATDVLDLVKKGLQLRVKHSTLIHDHSSRSHLVVTLSITAHCSHSMGMARSVKSQKPLKTKLQLVDLAGSECVGMSGVKGAALRETSFINRSLSALSDVLGALSEHCSHIPYRNSRLTHLLQDSIGGDAKLLLILCVSPCQKFTAESLQTLGFGTRARQVSRPSAKKRNPTLCNKSK</sequence>
<feature type="binding site" evidence="5">
    <location>
        <begin position="4"/>
        <end position="11"/>
    </location>
    <ligand>
        <name>ATP</name>
        <dbReference type="ChEBI" id="CHEBI:30616"/>
    </ligand>
</feature>
<dbReference type="PROSITE" id="PS50067">
    <property type="entry name" value="KINESIN_MOTOR_2"/>
    <property type="match status" value="1"/>
</dbReference>
<proteinExistence type="inferred from homology"/>
<dbReference type="EMBL" id="OW240913">
    <property type="protein sequence ID" value="CAH2251701.1"/>
    <property type="molecule type" value="Genomic_DNA"/>
</dbReference>
<dbReference type="PANTHER" id="PTHR47972">
    <property type="entry name" value="KINESIN-LIKE PROTEIN KLP-3"/>
    <property type="match status" value="1"/>
</dbReference>
<dbReference type="PRINTS" id="PR00380">
    <property type="entry name" value="KINESINHEAVY"/>
</dbReference>
<keyword evidence="3 5" id="KW-0067">ATP-binding</keyword>
<organism evidence="7 8">
    <name type="scientific">Pelobates cultripes</name>
    <name type="common">Western spadefoot toad</name>
    <dbReference type="NCBI Taxonomy" id="61616"/>
    <lineage>
        <taxon>Eukaryota</taxon>
        <taxon>Metazoa</taxon>
        <taxon>Chordata</taxon>
        <taxon>Craniata</taxon>
        <taxon>Vertebrata</taxon>
        <taxon>Euteleostomi</taxon>
        <taxon>Amphibia</taxon>
        <taxon>Batrachia</taxon>
        <taxon>Anura</taxon>
        <taxon>Pelobatoidea</taxon>
        <taxon>Pelobatidae</taxon>
        <taxon>Pelobates</taxon>
    </lineage>
</organism>
<evidence type="ECO:0000259" key="6">
    <source>
        <dbReference type="PROSITE" id="PS50067"/>
    </source>
</evidence>
<dbReference type="SUPFAM" id="SSF52540">
    <property type="entry name" value="P-loop containing nucleoside triphosphate hydrolases"/>
    <property type="match status" value="1"/>
</dbReference>
<dbReference type="SMART" id="SM00129">
    <property type="entry name" value="KISc"/>
    <property type="match status" value="1"/>
</dbReference>
<feature type="domain" description="Kinesin motor" evidence="6">
    <location>
        <begin position="1"/>
        <end position="266"/>
    </location>
</feature>
<dbReference type="PANTHER" id="PTHR47972:SF63">
    <property type="entry name" value="KINESIN FAMILY MEMBER 25"/>
    <property type="match status" value="1"/>
</dbReference>
<keyword evidence="4" id="KW-0963">Cytoplasm</keyword>
<dbReference type="InterPro" id="IPR036961">
    <property type="entry name" value="Kinesin_motor_dom_sf"/>
</dbReference>
<dbReference type="GO" id="GO:0015630">
    <property type="term" value="C:microtubule cytoskeleton"/>
    <property type="evidence" value="ECO:0007669"/>
    <property type="project" value="TreeGrafter"/>
</dbReference>
<dbReference type="AlphaFoldDB" id="A0AAD1RF79"/>
<dbReference type="InterPro" id="IPR027640">
    <property type="entry name" value="Kinesin-like_fam"/>
</dbReference>
<keyword evidence="2 5" id="KW-0547">Nucleotide-binding</keyword>
<evidence type="ECO:0000313" key="8">
    <source>
        <dbReference type="Proteomes" id="UP001295444"/>
    </source>
</evidence>
<evidence type="ECO:0000256" key="1">
    <source>
        <dbReference type="ARBA" id="ARBA00004245"/>
    </source>
</evidence>
<keyword evidence="8" id="KW-1185">Reference proteome</keyword>
<dbReference type="InterPro" id="IPR027417">
    <property type="entry name" value="P-loop_NTPase"/>
</dbReference>
<evidence type="ECO:0000256" key="5">
    <source>
        <dbReference type="PROSITE-ProRule" id="PRU00283"/>
    </source>
</evidence>
<evidence type="ECO:0000256" key="4">
    <source>
        <dbReference type="ARBA" id="ARBA00023212"/>
    </source>
</evidence>
<dbReference type="GO" id="GO:0008017">
    <property type="term" value="F:microtubule binding"/>
    <property type="evidence" value="ECO:0007669"/>
    <property type="project" value="InterPro"/>
</dbReference>
<dbReference type="InterPro" id="IPR001752">
    <property type="entry name" value="Kinesin_motor_dom"/>
</dbReference>
<dbReference type="GO" id="GO:0003777">
    <property type="term" value="F:microtubule motor activity"/>
    <property type="evidence" value="ECO:0007669"/>
    <property type="project" value="InterPro"/>
</dbReference>
<keyword evidence="4" id="KW-0206">Cytoskeleton</keyword>
<dbReference type="Proteomes" id="UP001295444">
    <property type="component" value="Chromosome 02"/>
</dbReference>
<accession>A0AAD1RF79</accession>
<dbReference type="Gene3D" id="3.40.850.10">
    <property type="entry name" value="Kinesin motor domain"/>
    <property type="match status" value="1"/>
</dbReference>
<dbReference type="GO" id="GO:0005524">
    <property type="term" value="F:ATP binding"/>
    <property type="evidence" value="ECO:0007669"/>
    <property type="project" value="UniProtKB-UniRule"/>
</dbReference>
<evidence type="ECO:0000313" key="7">
    <source>
        <dbReference type="EMBL" id="CAH2251701.1"/>
    </source>
</evidence>
<comment type="similarity">
    <text evidence="5">Belongs to the TRAFAC class myosin-kinesin ATPase superfamily. Kinesin family.</text>
</comment>
<keyword evidence="5" id="KW-0505">Motor protein</keyword>
<evidence type="ECO:0000256" key="2">
    <source>
        <dbReference type="ARBA" id="ARBA00022741"/>
    </source>
</evidence>
<comment type="subcellular location">
    <subcellularLocation>
        <location evidence="1">Cytoplasm</location>
        <location evidence="1">Cytoskeleton</location>
    </subcellularLocation>
</comment>
<protein>
    <submittedName>
        <fullName evidence="7">Kinesin KIF25 isoform X3</fullName>
    </submittedName>
</protein>